<accession>A0A6J6X997</accession>
<gene>
    <name evidence="1" type="ORF">UFOPK3001_00500</name>
    <name evidence="2" type="ORF">UFOPK3954_01634</name>
</gene>
<organism evidence="1">
    <name type="scientific">freshwater metagenome</name>
    <dbReference type="NCBI Taxonomy" id="449393"/>
    <lineage>
        <taxon>unclassified sequences</taxon>
        <taxon>metagenomes</taxon>
        <taxon>ecological metagenomes</taxon>
    </lineage>
</organism>
<evidence type="ECO:0000313" key="1">
    <source>
        <dbReference type="EMBL" id="CAB4794030.1"/>
    </source>
</evidence>
<sequence>MSVDPWAQLTQRAVRQHGVFLRKQASALGIDSRRIKTALRDNRIVAFSEQILGLAGFPSSVRRDARAATWLSSGAVASHRTAAALFGFEGIPFNHTDISVPLEQRLRVPVTMKVIVHHTSQLDKKDLVTVTGIPCTSKARTLADLGSVASPDVVLQALIVAHRDGLSLHTIRSVAQRLHRPGQQGTKVLLGHLDAFARAGNVPESWFEEVVRRIIDHPDLPRLIPQYELRHEGRVVARFDHAFPDARVAVESHSRSARRGMVFLCSRICLATGYPGCCTQNPAHAWILGSATNPGVPCLTDRKRTAVRWMSTDECQLPAEATPIGHDTPVPPIPQ</sequence>
<reference evidence="1" key="1">
    <citation type="submission" date="2020-05" db="EMBL/GenBank/DDBJ databases">
        <authorList>
            <person name="Chiriac C."/>
            <person name="Salcher M."/>
            <person name="Ghai R."/>
            <person name="Kavagutti S V."/>
        </authorList>
    </citation>
    <scope>NUCLEOTIDE SEQUENCE</scope>
</reference>
<evidence type="ECO:0000313" key="2">
    <source>
        <dbReference type="EMBL" id="CAB4999148.1"/>
    </source>
</evidence>
<protein>
    <submittedName>
        <fullName evidence="1">Unannotated protein</fullName>
    </submittedName>
</protein>
<dbReference type="EMBL" id="CAFAAJ010000022">
    <property type="protein sequence ID" value="CAB4794030.1"/>
    <property type="molecule type" value="Genomic_DNA"/>
</dbReference>
<proteinExistence type="predicted"/>
<name>A0A6J6X997_9ZZZZ</name>
<dbReference type="AlphaFoldDB" id="A0A6J6X997"/>
<dbReference type="EMBL" id="CAFBON010000183">
    <property type="protein sequence ID" value="CAB4999148.1"/>
    <property type="molecule type" value="Genomic_DNA"/>
</dbReference>